<dbReference type="EMBL" id="JPME01000002">
    <property type="protein sequence ID" value="KEZ91690.1"/>
    <property type="molecule type" value="Genomic_DNA"/>
</dbReference>
<name>A0A084JRV6_9FIRM</name>
<dbReference type="PROSITE" id="PS50995">
    <property type="entry name" value="HTH_MARR_2"/>
    <property type="match status" value="1"/>
</dbReference>
<keyword evidence="1" id="KW-0805">Transcription regulation</keyword>
<accession>A0A084JRV6</accession>
<evidence type="ECO:0000256" key="2">
    <source>
        <dbReference type="ARBA" id="ARBA00023125"/>
    </source>
</evidence>
<dbReference type="RefSeq" id="WP_038277017.1">
    <property type="nucleotide sequence ID" value="NZ_JPME01000002.1"/>
</dbReference>
<gene>
    <name evidence="5" type="ORF">IO98_00465</name>
</gene>
<dbReference type="OrthoDB" id="795750at2"/>
<reference evidence="5 6" key="1">
    <citation type="submission" date="2014-07" db="EMBL/GenBank/DDBJ databases">
        <title>Draft genome of Clostridium celerecrescens 152B isolated from sediments associated with methane hydrate from Krishna Godavari basin.</title>
        <authorList>
            <person name="Honkalas V.S."/>
            <person name="Dabir A.P."/>
            <person name="Arora P."/>
            <person name="Dhakephalkar P.K."/>
        </authorList>
    </citation>
    <scope>NUCLEOTIDE SEQUENCE [LARGE SCALE GENOMIC DNA]</scope>
    <source>
        <strain evidence="5 6">152B</strain>
    </source>
</reference>
<protein>
    <recommendedName>
        <fullName evidence="4">HTH marR-type domain-containing protein</fullName>
    </recommendedName>
</protein>
<dbReference type="PANTHER" id="PTHR42756">
    <property type="entry name" value="TRANSCRIPTIONAL REGULATOR, MARR"/>
    <property type="match status" value="1"/>
</dbReference>
<dbReference type="SMART" id="SM00347">
    <property type="entry name" value="HTH_MARR"/>
    <property type="match status" value="1"/>
</dbReference>
<dbReference type="STRING" id="29354.IO98_00465"/>
<evidence type="ECO:0000313" key="5">
    <source>
        <dbReference type="EMBL" id="KEZ91690.1"/>
    </source>
</evidence>
<evidence type="ECO:0000256" key="3">
    <source>
        <dbReference type="ARBA" id="ARBA00023163"/>
    </source>
</evidence>
<evidence type="ECO:0000313" key="6">
    <source>
        <dbReference type="Proteomes" id="UP000028525"/>
    </source>
</evidence>
<dbReference type="SUPFAM" id="SSF46785">
    <property type="entry name" value="Winged helix' DNA-binding domain"/>
    <property type="match status" value="1"/>
</dbReference>
<dbReference type="Pfam" id="PF12802">
    <property type="entry name" value="MarR_2"/>
    <property type="match status" value="1"/>
</dbReference>
<dbReference type="InterPro" id="IPR036390">
    <property type="entry name" value="WH_DNA-bd_sf"/>
</dbReference>
<dbReference type="AlphaFoldDB" id="A0A084JRV6"/>
<dbReference type="InterPro" id="IPR036388">
    <property type="entry name" value="WH-like_DNA-bd_sf"/>
</dbReference>
<dbReference type="GO" id="GO:0003700">
    <property type="term" value="F:DNA-binding transcription factor activity"/>
    <property type="evidence" value="ECO:0007669"/>
    <property type="project" value="InterPro"/>
</dbReference>
<comment type="caution">
    <text evidence="5">The sequence shown here is derived from an EMBL/GenBank/DDBJ whole genome shotgun (WGS) entry which is preliminary data.</text>
</comment>
<dbReference type="PANTHER" id="PTHR42756:SF2">
    <property type="entry name" value="MARR FAMILY REGULATORY PROTEIN"/>
    <property type="match status" value="1"/>
</dbReference>
<dbReference type="InterPro" id="IPR000835">
    <property type="entry name" value="HTH_MarR-typ"/>
</dbReference>
<keyword evidence="2" id="KW-0238">DNA-binding</keyword>
<organism evidence="5 6">
    <name type="scientific">Lacrimispora celerecrescens</name>
    <dbReference type="NCBI Taxonomy" id="29354"/>
    <lineage>
        <taxon>Bacteria</taxon>
        <taxon>Bacillati</taxon>
        <taxon>Bacillota</taxon>
        <taxon>Clostridia</taxon>
        <taxon>Lachnospirales</taxon>
        <taxon>Lachnospiraceae</taxon>
        <taxon>Lacrimispora</taxon>
    </lineage>
</organism>
<evidence type="ECO:0000259" key="4">
    <source>
        <dbReference type="PROSITE" id="PS50995"/>
    </source>
</evidence>
<evidence type="ECO:0000256" key="1">
    <source>
        <dbReference type="ARBA" id="ARBA00023015"/>
    </source>
</evidence>
<keyword evidence="3" id="KW-0804">Transcription</keyword>
<proteinExistence type="predicted"/>
<feature type="domain" description="HTH marR-type" evidence="4">
    <location>
        <begin position="1"/>
        <end position="137"/>
    </location>
</feature>
<keyword evidence="6" id="KW-1185">Reference proteome</keyword>
<dbReference type="GO" id="GO:0003677">
    <property type="term" value="F:DNA binding"/>
    <property type="evidence" value="ECO:0007669"/>
    <property type="project" value="UniProtKB-KW"/>
</dbReference>
<dbReference type="PRINTS" id="PR00598">
    <property type="entry name" value="HTHMARR"/>
</dbReference>
<sequence length="150" mass="17415">MNDVPIKLSKFTGSIYRCTQVYANEILKQFGLTSGSYPYLLTLLSNDGINQNQISRELDIDKAMSAREIKKLIRFGYVEKEIDPEDARAYKLYLMEEGRSLIPEVLQAMNHWNNIITQGLNDQEKKELVRMLDIVLKEAKYYRCIQKSDA</sequence>
<dbReference type="Proteomes" id="UP000028525">
    <property type="component" value="Unassembled WGS sequence"/>
</dbReference>
<dbReference type="Gene3D" id="1.10.10.10">
    <property type="entry name" value="Winged helix-like DNA-binding domain superfamily/Winged helix DNA-binding domain"/>
    <property type="match status" value="1"/>
</dbReference>